<evidence type="ECO:0000259" key="4">
    <source>
        <dbReference type="PROSITE" id="PS50003"/>
    </source>
</evidence>
<dbReference type="RefSeq" id="XP_020435073.1">
    <property type="nucleotide sequence ID" value="XM_020574659.1"/>
</dbReference>
<dbReference type="InterPro" id="IPR016035">
    <property type="entry name" value="Acyl_Trfase/lysoPLipase"/>
</dbReference>
<dbReference type="Pfam" id="PF01734">
    <property type="entry name" value="Patatin"/>
    <property type="match status" value="1"/>
</dbReference>
<feature type="region of interest" description="Disordered" evidence="3">
    <location>
        <begin position="346"/>
        <end position="368"/>
    </location>
</feature>
<feature type="active site" description="Proton acceptor" evidence="2">
    <location>
        <position position="704"/>
    </location>
</feature>
<comment type="caution">
    <text evidence="2">Lacks conserved residue(s) required for the propagation of feature annotation.</text>
</comment>
<feature type="compositionally biased region" description="Low complexity" evidence="3">
    <location>
        <begin position="116"/>
        <end position="125"/>
    </location>
</feature>
<accession>D3B6I6</accession>
<name>D3B6I6_HETP5</name>
<dbReference type="EMBL" id="ADBJ01000017">
    <property type="protein sequence ID" value="EFA82956.1"/>
    <property type="molecule type" value="Genomic_DNA"/>
</dbReference>
<evidence type="ECO:0000256" key="1">
    <source>
        <dbReference type="ARBA" id="ARBA00023098"/>
    </source>
</evidence>
<dbReference type="Proteomes" id="UP000001396">
    <property type="component" value="Unassembled WGS sequence"/>
</dbReference>
<feature type="compositionally biased region" description="Polar residues" evidence="3">
    <location>
        <begin position="145"/>
        <end position="162"/>
    </location>
</feature>
<feature type="compositionally biased region" description="Polar residues" evidence="3">
    <location>
        <begin position="348"/>
        <end position="357"/>
    </location>
</feature>
<comment type="caution">
    <text evidence="6">The sequence shown here is derived from an EMBL/GenBank/DDBJ whole genome shotgun (WGS) entry which is preliminary data.</text>
</comment>
<dbReference type="FunCoup" id="D3B6I6">
    <property type="interactions" value="2"/>
</dbReference>
<feature type="domain" description="PH" evidence="4">
    <location>
        <begin position="308"/>
        <end position="432"/>
    </location>
</feature>
<dbReference type="Gene3D" id="2.30.29.30">
    <property type="entry name" value="Pleckstrin-homology domain (PH domain)/Phosphotyrosine-binding domain (PTB)"/>
    <property type="match status" value="1"/>
</dbReference>
<dbReference type="SUPFAM" id="SSF50729">
    <property type="entry name" value="PH domain-like"/>
    <property type="match status" value="1"/>
</dbReference>
<keyword evidence="1 2" id="KW-0443">Lipid metabolism</keyword>
<feature type="compositionally biased region" description="Polar residues" evidence="3">
    <location>
        <begin position="105"/>
        <end position="115"/>
    </location>
</feature>
<dbReference type="Pfam" id="PF00169">
    <property type="entry name" value="PH"/>
    <property type="match status" value="1"/>
</dbReference>
<evidence type="ECO:0000313" key="7">
    <source>
        <dbReference type="Proteomes" id="UP000001396"/>
    </source>
</evidence>
<dbReference type="InParanoid" id="D3B6I6"/>
<protein>
    <submittedName>
        <fullName evidence="6">Pleckstrin domain-containing protein</fullName>
    </submittedName>
</protein>
<keyword evidence="2" id="KW-0378">Hydrolase</keyword>
<feature type="region of interest" description="Disordered" evidence="3">
    <location>
        <begin position="185"/>
        <end position="233"/>
    </location>
</feature>
<keyword evidence="2" id="KW-0442">Lipid degradation</keyword>
<dbReference type="InterPro" id="IPR001849">
    <property type="entry name" value="PH_domain"/>
</dbReference>
<dbReference type="CDD" id="cd00821">
    <property type="entry name" value="PH"/>
    <property type="match status" value="1"/>
</dbReference>
<feature type="short sequence motif" description="DGA/G" evidence="2">
    <location>
        <begin position="704"/>
        <end position="706"/>
    </location>
</feature>
<dbReference type="OMA" id="GIWEGNE"/>
<feature type="region of interest" description="Disordered" evidence="3">
    <location>
        <begin position="1"/>
        <end position="21"/>
    </location>
</feature>
<dbReference type="SMART" id="SM00233">
    <property type="entry name" value="PH"/>
    <property type="match status" value="1"/>
</dbReference>
<evidence type="ECO:0000313" key="6">
    <source>
        <dbReference type="EMBL" id="EFA82956.1"/>
    </source>
</evidence>
<dbReference type="AlphaFoldDB" id="D3B6I6"/>
<feature type="compositionally biased region" description="Low complexity" evidence="3">
    <location>
        <begin position="79"/>
        <end position="95"/>
    </location>
</feature>
<dbReference type="Gene3D" id="3.40.1090.10">
    <property type="entry name" value="Cytosolic phospholipase A2 catalytic domain"/>
    <property type="match status" value="1"/>
</dbReference>
<evidence type="ECO:0000259" key="5">
    <source>
        <dbReference type="PROSITE" id="PS51635"/>
    </source>
</evidence>
<dbReference type="GO" id="GO:0016042">
    <property type="term" value="P:lipid catabolic process"/>
    <property type="evidence" value="ECO:0007669"/>
    <property type="project" value="UniProtKB-UniRule"/>
</dbReference>
<dbReference type="InterPro" id="IPR002641">
    <property type="entry name" value="PNPLA_dom"/>
</dbReference>
<evidence type="ECO:0000256" key="2">
    <source>
        <dbReference type="PROSITE-ProRule" id="PRU01161"/>
    </source>
</evidence>
<reference evidence="6 7" key="1">
    <citation type="journal article" date="2011" name="Genome Res.">
        <title>Phylogeny-wide analysis of social amoeba genomes highlights ancient origins for complex intercellular communication.</title>
        <authorList>
            <person name="Heidel A.J."/>
            <person name="Lawal H.M."/>
            <person name="Felder M."/>
            <person name="Schilde C."/>
            <person name="Helps N.R."/>
            <person name="Tunggal B."/>
            <person name="Rivero F."/>
            <person name="John U."/>
            <person name="Schleicher M."/>
            <person name="Eichinger L."/>
            <person name="Platzer M."/>
            <person name="Noegel A.A."/>
            <person name="Schaap P."/>
            <person name="Gloeckner G."/>
        </authorList>
    </citation>
    <scope>NUCLEOTIDE SEQUENCE [LARGE SCALE GENOMIC DNA]</scope>
    <source>
        <strain evidence="7">ATCC 26659 / Pp 5 / PN500</strain>
    </source>
</reference>
<dbReference type="STRING" id="670386.D3B6I6"/>
<dbReference type="InterPro" id="IPR011993">
    <property type="entry name" value="PH-like_dom_sf"/>
</dbReference>
<organism evidence="6 7">
    <name type="scientific">Heterostelium pallidum (strain ATCC 26659 / Pp 5 / PN500)</name>
    <name type="common">Cellular slime mold</name>
    <name type="synonym">Polysphondylium pallidum</name>
    <dbReference type="NCBI Taxonomy" id="670386"/>
    <lineage>
        <taxon>Eukaryota</taxon>
        <taxon>Amoebozoa</taxon>
        <taxon>Evosea</taxon>
        <taxon>Eumycetozoa</taxon>
        <taxon>Dictyostelia</taxon>
        <taxon>Acytosteliales</taxon>
        <taxon>Acytosteliaceae</taxon>
        <taxon>Heterostelium</taxon>
    </lineage>
</organism>
<feature type="compositionally biased region" description="Basic and acidic residues" evidence="3">
    <location>
        <begin position="359"/>
        <end position="368"/>
    </location>
</feature>
<dbReference type="CDD" id="cd07213">
    <property type="entry name" value="Pat17_PNPLA8_PNPLA9_like1"/>
    <property type="match status" value="1"/>
</dbReference>
<dbReference type="PANTHER" id="PTHR24138">
    <property type="entry name" value="INTRACELLLAR PHOSPHOLIPASE A FAMILY"/>
    <property type="match status" value="1"/>
</dbReference>
<dbReference type="GeneID" id="31359221"/>
<feature type="region of interest" description="Disordered" evidence="3">
    <location>
        <begin position="246"/>
        <end position="267"/>
    </location>
</feature>
<dbReference type="InterPro" id="IPR047156">
    <property type="entry name" value="Teg/CotR/CapV-like"/>
</dbReference>
<gene>
    <name evidence="6" type="ORF">PPL_03734</name>
</gene>
<dbReference type="SUPFAM" id="SSF52151">
    <property type="entry name" value="FabD/lysophospholipase-like"/>
    <property type="match status" value="1"/>
</dbReference>
<evidence type="ECO:0000256" key="3">
    <source>
        <dbReference type="SAM" id="MobiDB-lite"/>
    </source>
</evidence>
<proteinExistence type="predicted"/>
<sequence length="853" mass="94521">MSESSWLGIWEGNEDDNNDKGIDLKRNIGDWTSFMFAMDEEGGQELHRSLSSFKLGGDGMPFTSAGSMADRQHKLSLEQIQQQQQQQQQQPSLQQRSRFRGSGGFNSPPSFDRQNSSGSGSSQSSFVPERKNSGGIQNGIERKNSSGSNNSSPRVTTNSTSVPKIRIPGLSGAISAGGLNIDTADIFQPASPSSPIPTTPSRQSNGSNQHSPVYGSTPVAASPPLSSSPSSEKDSFFNFFRKKKSEGMAHPNSNSGGPGGKRSSIPSLTLDTISDVSSVSSFEPTSPREVSLNQSIEEPSLTQSLHSDKIMEGWLERSSSRTSWKKHWYILRGNCLEYYKGWWEDKPTGNNGNQPSTPRGDKEKEKDKVKENRITLNYWFTLSKITFEDGKHVFSINHSSEVEKVKAKLLKFRCDDEATAKKWVIECESVIKRKKETTVTLRPLLAADHKLPGGRRATVAAPPTFLPNGAPSKTVYIPSELLEDLEPDEKKVLETVKLLLEEFSPAALPPDEKPSTYRNKPRSTDGFYRILSLDGGGLRSVMVCVLIERIVKRYPTFLDFVDVFTGTSAGSIVAAGLAAQYPPKGTRRVLELTALPVFGKKRPGFNMGNAKFFNRLLRASCYVFFQDKKFYEMPRKLVVPAFQLDSHYPPQAEPYAPKDRRWMPQVFHNIGKCDDWLTQEVVSDVLLRSGSAPTFFPSYQGFIDGGVFCNNPGMAALSLAMSPQLDNIPSSKIICFSLGTGLSPHYMEGGPDYDWGLLNWAPKLGNLFMGSQVDFLTQLCENILAERYHRVNPLLGTHTSMDDPKLVSELATLANEVDLTKTFEWIEKHWFPSNVENPKVSSPRDNQSTTSSN</sequence>
<keyword evidence="7" id="KW-1185">Reference proteome</keyword>
<feature type="active site" description="Nucleophile" evidence="2">
    <location>
        <position position="568"/>
    </location>
</feature>
<feature type="region of interest" description="Disordered" evidence="3">
    <location>
        <begin position="61"/>
        <end position="166"/>
    </location>
</feature>
<dbReference type="GO" id="GO:0016787">
    <property type="term" value="F:hydrolase activity"/>
    <property type="evidence" value="ECO:0007669"/>
    <property type="project" value="UniProtKB-UniRule"/>
</dbReference>
<dbReference type="PROSITE" id="PS50003">
    <property type="entry name" value="PH_DOMAIN"/>
    <property type="match status" value="1"/>
</dbReference>
<feature type="domain" description="PNPLA" evidence="5">
    <location>
        <begin position="531"/>
        <end position="717"/>
    </location>
</feature>
<feature type="short sequence motif" description="GXSXG" evidence="2">
    <location>
        <begin position="566"/>
        <end position="570"/>
    </location>
</feature>
<dbReference type="PROSITE" id="PS51635">
    <property type="entry name" value="PNPLA"/>
    <property type="match status" value="1"/>
</dbReference>
<dbReference type="PANTHER" id="PTHR24138:SF14">
    <property type="entry name" value="PNPLA DOMAIN-CONTAINING PROTEIN"/>
    <property type="match status" value="1"/>
</dbReference>